<evidence type="ECO:0000259" key="2">
    <source>
        <dbReference type="Pfam" id="PF01648"/>
    </source>
</evidence>
<protein>
    <recommendedName>
        <fullName evidence="2">4'-phosphopantetheinyl transferase domain-containing protein</fullName>
    </recommendedName>
</protein>
<keyword evidence="1" id="KW-0808">Transferase</keyword>
<dbReference type="Proteomes" id="UP000683507">
    <property type="component" value="Chromosome"/>
</dbReference>
<proteinExistence type="predicted"/>
<dbReference type="SUPFAM" id="SSF56214">
    <property type="entry name" value="4'-phosphopantetheinyl transferase"/>
    <property type="match status" value="2"/>
</dbReference>
<dbReference type="RefSeq" id="WP_258540915.1">
    <property type="nucleotide sequence ID" value="NZ_OU015584.1"/>
</dbReference>
<dbReference type="GO" id="GO:0000287">
    <property type="term" value="F:magnesium ion binding"/>
    <property type="evidence" value="ECO:0007669"/>
    <property type="project" value="InterPro"/>
</dbReference>
<dbReference type="InterPro" id="IPR037143">
    <property type="entry name" value="4-PPantetheinyl_Trfase_dom_sf"/>
</dbReference>
<name>A0A916N989_9FLAO</name>
<dbReference type="EMBL" id="OU015584">
    <property type="protein sequence ID" value="CAG5078488.1"/>
    <property type="molecule type" value="Genomic_DNA"/>
</dbReference>
<evidence type="ECO:0000313" key="3">
    <source>
        <dbReference type="EMBL" id="CAG5078488.1"/>
    </source>
</evidence>
<dbReference type="GO" id="GO:0008897">
    <property type="term" value="F:holo-[acyl-carrier-protein] synthase activity"/>
    <property type="evidence" value="ECO:0007669"/>
    <property type="project" value="InterPro"/>
</dbReference>
<evidence type="ECO:0000256" key="1">
    <source>
        <dbReference type="ARBA" id="ARBA00022679"/>
    </source>
</evidence>
<gene>
    <name evidence="3" type="ORF">CRYO30217_00687</name>
</gene>
<accession>A0A916N989</accession>
<dbReference type="Pfam" id="PF01648">
    <property type="entry name" value="ACPS"/>
    <property type="match status" value="1"/>
</dbReference>
<evidence type="ECO:0000313" key="4">
    <source>
        <dbReference type="Proteomes" id="UP000683507"/>
    </source>
</evidence>
<dbReference type="KEGG" id="ptan:CRYO30217_00687"/>
<sequence>MPRYREIFIKKDARIIVWKITESEKELIQLLNNPVHVDIAKSRKAESSRKQYMASRIILEQESLDSELTKDINGKPTLKERHVSITHDHNYVAVMISEQECGIDLQHISPKVLRVKHKFFDPQDDVLSKDELIGLTIAWCIKEAIYKIHGDPLIYFKEHMRLLSFSQNRVHAKILHPDYLKDVTLEVQKIDELYLAYTI</sequence>
<feature type="domain" description="4'-phosphopantetheinyl transferase" evidence="2">
    <location>
        <begin position="101"/>
        <end position="197"/>
    </location>
</feature>
<dbReference type="InterPro" id="IPR008278">
    <property type="entry name" value="4-PPantetheinyl_Trfase_dom"/>
</dbReference>
<dbReference type="AlphaFoldDB" id="A0A916N989"/>
<keyword evidence="4" id="KW-1185">Reference proteome</keyword>
<dbReference type="Gene3D" id="3.90.470.20">
    <property type="entry name" value="4'-phosphopantetheinyl transferase domain"/>
    <property type="match status" value="1"/>
</dbReference>
<organism evidence="3 4">
    <name type="scientific">Parvicella tangerina</name>
    <dbReference type="NCBI Taxonomy" id="2829795"/>
    <lineage>
        <taxon>Bacteria</taxon>
        <taxon>Pseudomonadati</taxon>
        <taxon>Bacteroidota</taxon>
        <taxon>Flavobacteriia</taxon>
        <taxon>Flavobacteriales</taxon>
        <taxon>Parvicellaceae</taxon>
        <taxon>Parvicella</taxon>
    </lineage>
</organism>
<reference evidence="3" key="1">
    <citation type="submission" date="2021-04" db="EMBL/GenBank/DDBJ databases">
        <authorList>
            <person name="Rodrigo-Torres L."/>
            <person name="Arahal R. D."/>
            <person name="Lucena T."/>
        </authorList>
    </citation>
    <scope>NUCLEOTIDE SEQUENCE</scope>
    <source>
        <strain evidence="3">AS29M-1</strain>
    </source>
</reference>